<name>A0A804MAN2_MAIZE</name>
<accession>A0A804MAN2</accession>
<evidence type="ECO:0000313" key="2">
    <source>
        <dbReference type="EnsemblPlants" id="Zm00001eb071230_P001"/>
    </source>
</evidence>
<evidence type="ECO:0000256" key="1">
    <source>
        <dbReference type="SAM" id="MobiDB-lite"/>
    </source>
</evidence>
<feature type="region of interest" description="Disordered" evidence="1">
    <location>
        <begin position="19"/>
        <end position="41"/>
    </location>
</feature>
<reference evidence="3" key="1">
    <citation type="submission" date="2015-12" db="EMBL/GenBank/DDBJ databases">
        <title>Update maize B73 reference genome by single molecule sequencing technologies.</title>
        <authorList>
            <consortium name="Maize Genome Sequencing Project"/>
            <person name="Ware D."/>
        </authorList>
    </citation>
    <scope>NUCLEOTIDE SEQUENCE [LARGE SCALE GENOMIC DNA]</scope>
    <source>
        <strain evidence="3">cv. B73</strain>
    </source>
</reference>
<organism evidence="2 3">
    <name type="scientific">Zea mays</name>
    <name type="common">Maize</name>
    <dbReference type="NCBI Taxonomy" id="4577"/>
    <lineage>
        <taxon>Eukaryota</taxon>
        <taxon>Viridiplantae</taxon>
        <taxon>Streptophyta</taxon>
        <taxon>Embryophyta</taxon>
        <taxon>Tracheophyta</taxon>
        <taxon>Spermatophyta</taxon>
        <taxon>Magnoliopsida</taxon>
        <taxon>Liliopsida</taxon>
        <taxon>Poales</taxon>
        <taxon>Poaceae</taxon>
        <taxon>PACMAD clade</taxon>
        <taxon>Panicoideae</taxon>
        <taxon>Andropogonodae</taxon>
        <taxon>Andropogoneae</taxon>
        <taxon>Tripsacinae</taxon>
        <taxon>Zea</taxon>
    </lineage>
</organism>
<reference evidence="2" key="2">
    <citation type="submission" date="2019-07" db="EMBL/GenBank/DDBJ databases">
        <authorList>
            <person name="Seetharam A."/>
            <person name="Woodhouse M."/>
            <person name="Cannon E."/>
        </authorList>
    </citation>
    <scope>NUCLEOTIDE SEQUENCE [LARGE SCALE GENOMIC DNA]</scope>
    <source>
        <strain evidence="2">cv. B73</strain>
    </source>
</reference>
<evidence type="ECO:0000313" key="3">
    <source>
        <dbReference type="Proteomes" id="UP000007305"/>
    </source>
</evidence>
<dbReference type="InParanoid" id="A0A804MAN2"/>
<dbReference type="Proteomes" id="UP000007305">
    <property type="component" value="Chromosome 2"/>
</dbReference>
<sequence>MQVHVIYKWTWAGTPAEAGSKRLAKSGSTGELSDRLAKSGCTGDRLKETQVQEGHMSIREKTPQILE</sequence>
<keyword evidence="3" id="KW-1185">Reference proteome</keyword>
<dbReference type="AlphaFoldDB" id="A0A804MAN2"/>
<proteinExistence type="predicted"/>
<dbReference type="EnsemblPlants" id="Zm00001eb071230_T001">
    <property type="protein sequence ID" value="Zm00001eb071230_P001"/>
    <property type="gene ID" value="Zm00001eb071230"/>
</dbReference>
<protein>
    <submittedName>
        <fullName evidence="2">Uncharacterized protein</fullName>
    </submittedName>
</protein>
<dbReference type="Gramene" id="Zm00001eb071230_T001">
    <property type="protein sequence ID" value="Zm00001eb071230_P001"/>
    <property type="gene ID" value="Zm00001eb071230"/>
</dbReference>
<reference evidence="2" key="3">
    <citation type="submission" date="2021-05" db="UniProtKB">
        <authorList>
            <consortium name="EnsemblPlants"/>
        </authorList>
    </citation>
    <scope>IDENTIFICATION</scope>
    <source>
        <strain evidence="2">cv. B73</strain>
    </source>
</reference>